<dbReference type="Pfam" id="PF09995">
    <property type="entry name" value="MPAB_Lcp_cat"/>
    <property type="match status" value="1"/>
</dbReference>
<gene>
    <name evidence="2" type="ORF">HOP40_02945</name>
</gene>
<dbReference type="Proteomes" id="UP000505377">
    <property type="component" value="Chromosome"/>
</dbReference>
<dbReference type="EMBL" id="CP053564">
    <property type="protein sequence ID" value="QJY44921.1"/>
    <property type="molecule type" value="Genomic_DNA"/>
</dbReference>
<evidence type="ECO:0000259" key="1">
    <source>
        <dbReference type="Pfam" id="PF09995"/>
    </source>
</evidence>
<dbReference type="GO" id="GO:0016491">
    <property type="term" value="F:oxidoreductase activity"/>
    <property type="evidence" value="ECO:0007669"/>
    <property type="project" value="InterPro"/>
</dbReference>
<evidence type="ECO:0000313" key="2">
    <source>
        <dbReference type="EMBL" id="QJY44921.1"/>
    </source>
</evidence>
<protein>
    <submittedName>
        <fullName evidence="2">DUF2236 domain-containing protein</fullName>
    </submittedName>
</protein>
<dbReference type="PANTHER" id="PTHR36151">
    <property type="entry name" value="BLR2777 PROTEIN"/>
    <property type="match status" value="1"/>
</dbReference>
<keyword evidence="3" id="KW-1185">Reference proteome</keyword>
<organism evidence="2 3">
    <name type="scientific">Pseudonocardia broussonetiae</name>
    <dbReference type="NCBI Taxonomy" id="2736640"/>
    <lineage>
        <taxon>Bacteria</taxon>
        <taxon>Bacillati</taxon>
        <taxon>Actinomycetota</taxon>
        <taxon>Actinomycetes</taxon>
        <taxon>Pseudonocardiales</taxon>
        <taxon>Pseudonocardiaceae</taxon>
        <taxon>Pseudonocardia</taxon>
    </lineage>
</organism>
<dbReference type="AlphaFoldDB" id="A0A6M6JEP0"/>
<proteinExistence type="predicted"/>
<evidence type="ECO:0000313" key="3">
    <source>
        <dbReference type="Proteomes" id="UP000505377"/>
    </source>
</evidence>
<dbReference type="InterPro" id="IPR018713">
    <property type="entry name" value="MPAB/Lcp_cat_dom"/>
</dbReference>
<dbReference type="KEGG" id="pbro:HOP40_02945"/>
<name>A0A6M6JEP0_9PSEU</name>
<dbReference type="RefSeq" id="WP_172154390.1">
    <property type="nucleotide sequence ID" value="NZ_CP053564.1"/>
</dbReference>
<sequence>MSTATDVGYFPPGSATRRVIGDPAALVGGFSALFLQALHPRAMAGIDQHSSFPDDFWPRLQRTAEYVTTLAFADTATADRAAARVRGIHRHVRGTDPVTGRPYSADDPDLLRWVHVTEVSSFSAAVRRLGLIDAAEEDRFLAEQVRAGALLGAVDLPASRAEVDAYFAAVRPELVASPVARRAARRLAFAPIPRRLPLPVPVGSLGEMAASVALARPAWSAVAAVAIGLLPPWAKQLYGVPRPPGSGLVTTASLGALRAAFLGVRRATGQPGPPR</sequence>
<accession>A0A6M6JEP0</accession>
<feature type="domain" description="ER-bound oxygenase mpaB/mpaB'/Rubber oxygenase catalytic" evidence="1">
    <location>
        <begin position="17"/>
        <end position="256"/>
    </location>
</feature>
<dbReference type="PANTHER" id="PTHR36151:SF3">
    <property type="entry name" value="ER-BOUND OXYGENASE MPAB_MPAB'_RUBBER OXYGENASE CATALYTIC DOMAIN-CONTAINING PROTEIN"/>
    <property type="match status" value="1"/>
</dbReference>
<reference evidence="2 3" key="1">
    <citation type="submission" date="2020-05" db="EMBL/GenBank/DDBJ databases">
        <authorList>
            <person name="Mo P."/>
        </authorList>
    </citation>
    <scope>NUCLEOTIDE SEQUENCE [LARGE SCALE GENOMIC DNA]</scope>
    <source>
        <strain evidence="2 3">Gen01</strain>
    </source>
</reference>